<dbReference type="Proteomes" id="UP001157502">
    <property type="component" value="Chromosome 8"/>
</dbReference>
<gene>
    <name evidence="1" type="ORF">DPEC_G00097970</name>
</gene>
<dbReference type="EMBL" id="CM055735">
    <property type="protein sequence ID" value="KAJ8007802.1"/>
    <property type="molecule type" value="Genomic_DNA"/>
</dbReference>
<evidence type="ECO:0000313" key="1">
    <source>
        <dbReference type="EMBL" id="KAJ8007802.1"/>
    </source>
</evidence>
<sequence length="202" mass="22502">MDAMGFSLCLAATTKAYRDQQQLLLMVFLLTDMLPVASLMDYRSECSGASISGEDCPSPSESERGGKGRSLDRSGKKKANNRDSARKSRKKQTERADILHQELQTLERSNSALEKEITALRREFQHYTVTLERHQPLCCLRPSPIPQDTPSSPPLPVSKSSSFPTKAQGLPYPLTLLTSANEHPVEFSLSDILDSPDWLCEF</sequence>
<name>A0ACC2GVW8_DALPE</name>
<reference evidence="1" key="1">
    <citation type="submission" date="2021-05" db="EMBL/GenBank/DDBJ databases">
        <authorList>
            <person name="Pan Q."/>
            <person name="Jouanno E."/>
            <person name="Zahm M."/>
            <person name="Klopp C."/>
            <person name="Cabau C."/>
            <person name="Louis A."/>
            <person name="Berthelot C."/>
            <person name="Parey E."/>
            <person name="Roest Crollius H."/>
            <person name="Montfort J."/>
            <person name="Robinson-Rechavi M."/>
            <person name="Bouchez O."/>
            <person name="Lampietro C."/>
            <person name="Lopez Roques C."/>
            <person name="Donnadieu C."/>
            <person name="Postlethwait J."/>
            <person name="Bobe J."/>
            <person name="Dillon D."/>
            <person name="Chandos A."/>
            <person name="von Hippel F."/>
            <person name="Guiguen Y."/>
        </authorList>
    </citation>
    <scope>NUCLEOTIDE SEQUENCE</scope>
    <source>
        <strain evidence="1">YG-Jan2019</strain>
    </source>
</reference>
<evidence type="ECO:0000313" key="2">
    <source>
        <dbReference type="Proteomes" id="UP001157502"/>
    </source>
</evidence>
<comment type="caution">
    <text evidence="1">The sequence shown here is derived from an EMBL/GenBank/DDBJ whole genome shotgun (WGS) entry which is preliminary data.</text>
</comment>
<accession>A0ACC2GVW8</accession>
<keyword evidence="2" id="KW-1185">Reference proteome</keyword>
<organism evidence="1 2">
    <name type="scientific">Dallia pectoralis</name>
    <name type="common">Alaska blackfish</name>
    <dbReference type="NCBI Taxonomy" id="75939"/>
    <lineage>
        <taxon>Eukaryota</taxon>
        <taxon>Metazoa</taxon>
        <taxon>Chordata</taxon>
        <taxon>Craniata</taxon>
        <taxon>Vertebrata</taxon>
        <taxon>Euteleostomi</taxon>
        <taxon>Actinopterygii</taxon>
        <taxon>Neopterygii</taxon>
        <taxon>Teleostei</taxon>
        <taxon>Protacanthopterygii</taxon>
        <taxon>Esociformes</taxon>
        <taxon>Umbridae</taxon>
        <taxon>Dallia</taxon>
    </lineage>
</organism>
<proteinExistence type="predicted"/>
<protein>
    <submittedName>
        <fullName evidence="1">Uncharacterized protein</fullName>
    </submittedName>
</protein>